<organism evidence="2 3">
    <name type="scientific">Adineta steineri</name>
    <dbReference type="NCBI Taxonomy" id="433720"/>
    <lineage>
        <taxon>Eukaryota</taxon>
        <taxon>Metazoa</taxon>
        <taxon>Spiralia</taxon>
        <taxon>Gnathifera</taxon>
        <taxon>Rotifera</taxon>
        <taxon>Eurotatoria</taxon>
        <taxon>Bdelloidea</taxon>
        <taxon>Adinetida</taxon>
        <taxon>Adinetidae</taxon>
        <taxon>Adineta</taxon>
    </lineage>
</organism>
<gene>
    <name evidence="1" type="ORF">IZO911_LOCUS16498</name>
    <name evidence="2" type="ORF">KXQ929_LOCUS7745</name>
</gene>
<dbReference type="EMBL" id="CAJNOE010000148">
    <property type="protein sequence ID" value="CAF0979602.1"/>
    <property type="molecule type" value="Genomic_DNA"/>
</dbReference>
<protein>
    <submittedName>
        <fullName evidence="2">Uncharacterized protein</fullName>
    </submittedName>
</protein>
<evidence type="ECO:0000313" key="1">
    <source>
        <dbReference type="EMBL" id="CAF0979602.1"/>
    </source>
</evidence>
<dbReference type="Proteomes" id="UP000663868">
    <property type="component" value="Unassembled WGS sequence"/>
</dbReference>
<proteinExistence type="predicted"/>
<sequence length="66" mass="7607">MFSTSKQRSTGLFLLDSHFPDELEVLFMIGSISHLSNTNRNDEQIWTIKMTLCDDAEHDLGNYTLK</sequence>
<dbReference type="EMBL" id="CAJOBB010000323">
    <property type="protein sequence ID" value="CAF3650959.1"/>
    <property type="molecule type" value="Genomic_DNA"/>
</dbReference>
<evidence type="ECO:0000313" key="2">
    <source>
        <dbReference type="EMBL" id="CAF3650959.1"/>
    </source>
</evidence>
<name>A0A818RGZ3_9BILA</name>
<dbReference type="AlphaFoldDB" id="A0A818RGZ3"/>
<dbReference type="Proteomes" id="UP000663860">
    <property type="component" value="Unassembled WGS sequence"/>
</dbReference>
<evidence type="ECO:0000313" key="3">
    <source>
        <dbReference type="Proteomes" id="UP000663868"/>
    </source>
</evidence>
<reference evidence="2" key="1">
    <citation type="submission" date="2021-02" db="EMBL/GenBank/DDBJ databases">
        <authorList>
            <person name="Nowell W R."/>
        </authorList>
    </citation>
    <scope>NUCLEOTIDE SEQUENCE</scope>
</reference>
<accession>A0A818RGZ3</accession>
<comment type="caution">
    <text evidence="2">The sequence shown here is derived from an EMBL/GenBank/DDBJ whole genome shotgun (WGS) entry which is preliminary data.</text>
</comment>